<dbReference type="InterPro" id="IPR044992">
    <property type="entry name" value="ChyE-like"/>
</dbReference>
<dbReference type="Proteomes" id="UP000230833">
    <property type="component" value="Unassembled WGS sequence"/>
</dbReference>
<dbReference type="EMBL" id="PCYL01000013">
    <property type="protein sequence ID" value="PIR47032.1"/>
    <property type="molecule type" value="Genomic_DNA"/>
</dbReference>
<dbReference type="PANTHER" id="PTHR42695:SF5">
    <property type="entry name" value="GLUTAMINE AMIDOTRANSFERASE YLR126C-RELATED"/>
    <property type="match status" value="1"/>
</dbReference>
<organism evidence="2 3">
    <name type="scientific">Candidatus Vogelbacteria bacterium CG10_big_fil_rev_8_21_14_0_10_45_14</name>
    <dbReference type="NCBI Taxonomy" id="1975042"/>
    <lineage>
        <taxon>Bacteria</taxon>
        <taxon>Candidatus Vogeliibacteriota</taxon>
    </lineage>
</organism>
<evidence type="ECO:0000313" key="3">
    <source>
        <dbReference type="Proteomes" id="UP000230833"/>
    </source>
</evidence>
<dbReference type="SUPFAM" id="SSF52317">
    <property type="entry name" value="Class I glutamine amidotransferase-like"/>
    <property type="match status" value="1"/>
</dbReference>
<sequence>MSYMKKEDLKCFYMQVRSDKETREQELGELVRFSGLKEDQITVVNVFDTPIFDGKDADGHHFVFIGGSSDDNDEVAYPPHLLEPVASIEKVLEHTYKESIPTLASCFGFQTAVLQFGGELIYDPEHMEMGSYDISLTDDALRDPLFCDTPNPFHAISGHKKRATKLPKGAVSLASSPLCPIHCMRLSPTFYATQFHSEIDRKGLVDRITRYEKRYPIGDGGLKKICLDCRETPDSNALIGKFIERIVLRN</sequence>
<dbReference type="InterPro" id="IPR017926">
    <property type="entry name" value="GATASE"/>
</dbReference>
<keyword evidence="2" id="KW-0808">Transferase</keyword>
<dbReference type="GO" id="GO:0008483">
    <property type="term" value="F:transaminase activity"/>
    <property type="evidence" value="ECO:0007669"/>
    <property type="project" value="UniProtKB-KW"/>
</dbReference>
<dbReference type="PROSITE" id="PS51273">
    <property type="entry name" value="GATASE_TYPE_1"/>
    <property type="match status" value="1"/>
</dbReference>
<dbReference type="Gene3D" id="3.40.50.880">
    <property type="match status" value="1"/>
</dbReference>
<proteinExistence type="predicted"/>
<evidence type="ECO:0000313" key="2">
    <source>
        <dbReference type="EMBL" id="PIR47032.1"/>
    </source>
</evidence>
<dbReference type="PANTHER" id="PTHR42695">
    <property type="entry name" value="GLUTAMINE AMIDOTRANSFERASE YLR126C-RELATED"/>
    <property type="match status" value="1"/>
</dbReference>
<name>A0A2H0RKF2_9BACT</name>
<dbReference type="CDD" id="cd01741">
    <property type="entry name" value="GATase1_1"/>
    <property type="match status" value="1"/>
</dbReference>
<evidence type="ECO:0000259" key="1">
    <source>
        <dbReference type="Pfam" id="PF00117"/>
    </source>
</evidence>
<gene>
    <name evidence="2" type="ORF">COV07_01155</name>
</gene>
<dbReference type="AlphaFoldDB" id="A0A2H0RKF2"/>
<dbReference type="Pfam" id="PF00117">
    <property type="entry name" value="GATase"/>
    <property type="match status" value="1"/>
</dbReference>
<protein>
    <submittedName>
        <fullName evidence="2">Aminotransferase</fullName>
    </submittedName>
</protein>
<dbReference type="GO" id="GO:0005829">
    <property type="term" value="C:cytosol"/>
    <property type="evidence" value="ECO:0007669"/>
    <property type="project" value="TreeGrafter"/>
</dbReference>
<accession>A0A2H0RKF2</accession>
<keyword evidence="2" id="KW-0032">Aminotransferase</keyword>
<feature type="domain" description="Glutamine amidotransferase" evidence="1">
    <location>
        <begin position="89"/>
        <end position="199"/>
    </location>
</feature>
<reference evidence="2 3" key="1">
    <citation type="submission" date="2017-09" db="EMBL/GenBank/DDBJ databases">
        <title>Depth-based differentiation of microbial function through sediment-hosted aquifers and enrichment of novel symbionts in the deep terrestrial subsurface.</title>
        <authorList>
            <person name="Probst A.J."/>
            <person name="Ladd B."/>
            <person name="Jarett J.K."/>
            <person name="Geller-Mcgrath D.E."/>
            <person name="Sieber C.M."/>
            <person name="Emerson J.B."/>
            <person name="Anantharaman K."/>
            <person name="Thomas B.C."/>
            <person name="Malmstrom R."/>
            <person name="Stieglmeier M."/>
            <person name="Klingl A."/>
            <person name="Woyke T."/>
            <person name="Ryan C.M."/>
            <person name="Banfield J.F."/>
        </authorList>
    </citation>
    <scope>NUCLEOTIDE SEQUENCE [LARGE SCALE GENOMIC DNA]</scope>
    <source>
        <strain evidence="2">CG10_big_fil_rev_8_21_14_0_10_45_14</strain>
    </source>
</reference>
<comment type="caution">
    <text evidence="2">The sequence shown here is derived from an EMBL/GenBank/DDBJ whole genome shotgun (WGS) entry which is preliminary data.</text>
</comment>
<dbReference type="InterPro" id="IPR029062">
    <property type="entry name" value="Class_I_gatase-like"/>
</dbReference>